<keyword evidence="1" id="KW-0812">Transmembrane</keyword>
<dbReference type="EMBL" id="AP022588">
    <property type="protein sequence ID" value="BBY29856.1"/>
    <property type="molecule type" value="Genomic_DNA"/>
</dbReference>
<dbReference type="RefSeq" id="WP_163798942.1">
    <property type="nucleotide sequence ID" value="NZ_AP022588.1"/>
</dbReference>
<dbReference type="KEGG" id="msei:MSEDJ_39520"/>
<dbReference type="AlphaFoldDB" id="A0A7I7QVC7"/>
<keyword evidence="1" id="KW-0472">Membrane</keyword>
<feature type="transmembrane region" description="Helical" evidence="1">
    <location>
        <begin position="59"/>
        <end position="77"/>
    </location>
</feature>
<reference evidence="2 3" key="1">
    <citation type="journal article" date="2019" name="Emerg. Microbes Infect.">
        <title>Comprehensive subspecies identification of 175 nontuberculous mycobacteria species based on 7547 genomic profiles.</title>
        <authorList>
            <person name="Matsumoto Y."/>
            <person name="Kinjo T."/>
            <person name="Motooka D."/>
            <person name="Nabeya D."/>
            <person name="Jung N."/>
            <person name="Uechi K."/>
            <person name="Horii T."/>
            <person name="Iida T."/>
            <person name="Fujita J."/>
            <person name="Nakamura S."/>
        </authorList>
    </citation>
    <scope>NUCLEOTIDE SEQUENCE [LARGE SCALE GENOMIC DNA]</scope>
    <source>
        <strain evidence="2 3">JCM 17899</strain>
    </source>
</reference>
<organism evidence="2 3">
    <name type="scientific">Mycolicibacterium sediminis</name>
    <dbReference type="NCBI Taxonomy" id="1286180"/>
    <lineage>
        <taxon>Bacteria</taxon>
        <taxon>Bacillati</taxon>
        <taxon>Actinomycetota</taxon>
        <taxon>Actinomycetes</taxon>
        <taxon>Mycobacteriales</taxon>
        <taxon>Mycobacteriaceae</taxon>
        <taxon>Mycolicibacterium</taxon>
    </lineage>
</organism>
<protein>
    <recommendedName>
        <fullName evidence="4">Lipoprotein</fullName>
    </recommendedName>
</protein>
<evidence type="ECO:0000313" key="2">
    <source>
        <dbReference type="EMBL" id="BBY29856.1"/>
    </source>
</evidence>
<dbReference type="PROSITE" id="PS51257">
    <property type="entry name" value="PROKAR_LIPOPROTEIN"/>
    <property type="match status" value="1"/>
</dbReference>
<name>A0A7I7QVC7_9MYCO</name>
<keyword evidence="1" id="KW-1133">Transmembrane helix</keyword>
<keyword evidence="3" id="KW-1185">Reference proteome</keyword>
<accession>A0A7I7QVC7</accession>
<gene>
    <name evidence="2" type="ORF">MSEDJ_39520</name>
</gene>
<evidence type="ECO:0000256" key="1">
    <source>
        <dbReference type="SAM" id="Phobius"/>
    </source>
</evidence>
<sequence>MREPVRMALRLLGAALLALGLACAVLLVWPGPGRVADVMGVTCGDGGLGPAHQCGWLDAAGLLWSGLTGGLLAGFVLRMLTRPEGKRPLVIDLSRRRR</sequence>
<evidence type="ECO:0008006" key="4">
    <source>
        <dbReference type="Google" id="ProtNLM"/>
    </source>
</evidence>
<evidence type="ECO:0000313" key="3">
    <source>
        <dbReference type="Proteomes" id="UP000467193"/>
    </source>
</evidence>
<proteinExistence type="predicted"/>
<dbReference type="Proteomes" id="UP000467193">
    <property type="component" value="Chromosome"/>
</dbReference>